<dbReference type="HAMAP" id="MF_00095">
    <property type="entry name" value="SfsA"/>
    <property type="match status" value="1"/>
</dbReference>
<feature type="domain" description="SfsA N-terminal OB" evidence="3">
    <location>
        <begin position="13"/>
        <end position="74"/>
    </location>
</feature>
<dbReference type="OrthoDB" id="9802365at2"/>
<proteinExistence type="inferred from homology"/>
<dbReference type="NCBIfam" id="TIGR00230">
    <property type="entry name" value="sfsA"/>
    <property type="match status" value="1"/>
</dbReference>
<dbReference type="InterPro" id="IPR041465">
    <property type="entry name" value="SfsA_N"/>
</dbReference>
<feature type="domain" description="Sugar fermentation stimulation protein C-terminal" evidence="2">
    <location>
        <begin position="84"/>
        <end position="221"/>
    </location>
</feature>
<dbReference type="Gene3D" id="3.40.1350.60">
    <property type="match status" value="1"/>
</dbReference>
<dbReference type="GO" id="GO:0003677">
    <property type="term" value="F:DNA binding"/>
    <property type="evidence" value="ECO:0007669"/>
    <property type="project" value="InterPro"/>
</dbReference>
<dbReference type="EMBL" id="CP014327">
    <property type="protein sequence ID" value="AML50646.1"/>
    <property type="molecule type" value="Genomic_DNA"/>
</dbReference>
<sequence>MRFDTPLIPAVLIRRYKRFLADVRLADGREVVAHCPNPGSMMGLAEAGMRIWLEPNNDPKKKLKYGWRLVEHSDGNFTGIDTGRANRIVAEALLAKKIVPLLGYGNIRSEVKYGTGSRVDFLLTGEAPDCYLEVKSATLMREAPLVEFPDSVTARGAKHLAELSQMVAVGHRAVLLFLVQRTGATNIDVARDLDRKYADAFDLARGAGVEFLAYGCEISPERIELSGQIPFDPRK</sequence>
<dbReference type="RefSeq" id="WP_039002426.1">
    <property type="nucleotide sequence ID" value="NZ_CP014327.1"/>
</dbReference>
<dbReference type="KEGG" id="hat:RC74_04555"/>
<dbReference type="PANTHER" id="PTHR30545">
    <property type="entry name" value="SUGAR FERMENTATION STIMULATION PROTEIN A"/>
    <property type="match status" value="1"/>
</dbReference>
<gene>
    <name evidence="1" type="primary">sfsA</name>
    <name evidence="4" type="ORF">RC74_04555</name>
</gene>
<dbReference type="Proteomes" id="UP000070371">
    <property type="component" value="Chromosome"/>
</dbReference>
<reference evidence="4 5" key="1">
    <citation type="submission" date="2016-02" db="EMBL/GenBank/DDBJ databases">
        <title>Complete genome sequence of Halocynthiibacter arcticus PAMC 20958t from arctic marine sediment.</title>
        <authorList>
            <person name="Lee Y.M."/>
            <person name="Baek K."/>
            <person name="Lee H.K."/>
            <person name="Shin S.C."/>
        </authorList>
    </citation>
    <scope>NUCLEOTIDE SEQUENCE [LARGE SCALE GENOMIC DNA]</scope>
    <source>
        <strain evidence="4">PAMC 20958</strain>
    </source>
</reference>
<evidence type="ECO:0000259" key="3">
    <source>
        <dbReference type="Pfam" id="PF17746"/>
    </source>
</evidence>
<evidence type="ECO:0000313" key="4">
    <source>
        <dbReference type="EMBL" id="AML50646.1"/>
    </source>
</evidence>
<organism evidence="4 5">
    <name type="scientific">Falsihalocynthiibacter arcticus</name>
    <dbReference type="NCBI Taxonomy" id="1579316"/>
    <lineage>
        <taxon>Bacteria</taxon>
        <taxon>Pseudomonadati</taxon>
        <taxon>Pseudomonadota</taxon>
        <taxon>Alphaproteobacteria</taxon>
        <taxon>Rhodobacterales</taxon>
        <taxon>Roseobacteraceae</taxon>
        <taxon>Falsihalocynthiibacter</taxon>
    </lineage>
</organism>
<evidence type="ECO:0000259" key="2">
    <source>
        <dbReference type="Pfam" id="PF03749"/>
    </source>
</evidence>
<protein>
    <recommendedName>
        <fullName evidence="1">Sugar fermentation stimulation protein homolog</fullName>
    </recommendedName>
</protein>
<dbReference type="InterPro" id="IPR005224">
    <property type="entry name" value="SfsA"/>
</dbReference>
<name>A0A126UYC3_9RHOB</name>
<dbReference type="Gene3D" id="2.40.50.580">
    <property type="match status" value="1"/>
</dbReference>
<dbReference type="AlphaFoldDB" id="A0A126UYC3"/>
<keyword evidence="5" id="KW-1185">Reference proteome</keyword>
<dbReference type="PANTHER" id="PTHR30545:SF2">
    <property type="entry name" value="SUGAR FERMENTATION STIMULATION PROTEIN A"/>
    <property type="match status" value="1"/>
</dbReference>
<evidence type="ECO:0000256" key="1">
    <source>
        <dbReference type="HAMAP-Rule" id="MF_00095"/>
    </source>
</evidence>
<accession>A0A126UYC3</accession>
<dbReference type="CDD" id="cd22359">
    <property type="entry name" value="SfsA-like_bacterial"/>
    <property type="match status" value="1"/>
</dbReference>
<evidence type="ECO:0000313" key="5">
    <source>
        <dbReference type="Proteomes" id="UP000070371"/>
    </source>
</evidence>
<dbReference type="STRING" id="1579316.RC74_04555"/>
<dbReference type="InterPro" id="IPR040452">
    <property type="entry name" value="SfsA_C"/>
</dbReference>
<comment type="similarity">
    <text evidence="1">Belongs to the SfsA family.</text>
</comment>
<dbReference type="Pfam" id="PF17746">
    <property type="entry name" value="SfsA_N"/>
    <property type="match status" value="1"/>
</dbReference>
<dbReference type="Pfam" id="PF03749">
    <property type="entry name" value="SfsA"/>
    <property type="match status" value="1"/>
</dbReference>